<protein>
    <submittedName>
        <fullName evidence="1">Uncharacterized protein</fullName>
    </submittedName>
</protein>
<dbReference type="EMBL" id="CM042011">
    <property type="protein sequence ID" value="KAI3767578.1"/>
    <property type="molecule type" value="Genomic_DNA"/>
</dbReference>
<organism evidence="1 2">
    <name type="scientific">Cichorium intybus</name>
    <name type="common">Chicory</name>
    <dbReference type="NCBI Taxonomy" id="13427"/>
    <lineage>
        <taxon>Eukaryota</taxon>
        <taxon>Viridiplantae</taxon>
        <taxon>Streptophyta</taxon>
        <taxon>Embryophyta</taxon>
        <taxon>Tracheophyta</taxon>
        <taxon>Spermatophyta</taxon>
        <taxon>Magnoliopsida</taxon>
        <taxon>eudicotyledons</taxon>
        <taxon>Gunneridae</taxon>
        <taxon>Pentapetalae</taxon>
        <taxon>asterids</taxon>
        <taxon>campanulids</taxon>
        <taxon>Asterales</taxon>
        <taxon>Asteraceae</taxon>
        <taxon>Cichorioideae</taxon>
        <taxon>Cichorieae</taxon>
        <taxon>Cichoriinae</taxon>
        <taxon>Cichorium</taxon>
    </lineage>
</organism>
<sequence length="168" mass="18157">MTCTRSLEVDLGHLHSGGPSLSKLMGTRHHQKGRWQASIGRVAGIKDLYLGNFATEEEVEAYDIATTSSSLLVGGAAKRLKVSSEVEHKPSLLSNNHQLPPYSGGNTGSNVGTCICTLLPLLLQFPKKPFKRCLSAFLSNSLETSAIAIPQINGRKMMRKEADGVPRK</sequence>
<name>A0ACB9F9K8_CICIN</name>
<keyword evidence="2" id="KW-1185">Reference proteome</keyword>
<gene>
    <name evidence="1" type="ORF">L2E82_17809</name>
</gene>
<reference evidence="1 2" key="2">
    <citation type="journal article" date="2022" name="Mol. Ecol. Resour.">
        <title>The genomes of chicory, endive, great burdock and yacon provide insights into Asteraceae paleo-polyploidization history and plant inulin production.</title>
        <authorList>
            <person name="Fan W."/>
            <person name="Wang S."/>
            <person name="Wang H."/>
            <person name="Wang A."/>
            <person name="Jiang F."/>
            <person name="Liu H."/>
            <person name="Zhao H."/>
            <person name="Xu D."/>
            <person name="Zhang Y."/>
        </authorList>
    </citation>
    <scope>NUCLEOTIDE SEQUENCE [LARGE SCALE GENOMIC DNA]</scope>
    <source>
        <strain evidence="2">cv. Punajuju</strain>
        <tissue evidence="1">Leaves</tissue>
    </source>
</reference>
<evidence type="ECO:0000313" key="1">
    <source>
        <dbReference type="EMBL" id="KAI3767578.1"/>
    </source>
</evidence>
<dbReference type="Proteomes" id="UP001055811">
    <property type="component" value="Linkage Group LG03"/>
</dbReference>
<accession>A0ACB9F9K8</accession>
<comment type="caution">
    <text evidence="1">The sequence shown here is derived from an EMBL/GenBank/DDBJ whole genome shotgun (WGS) entry which is preliminary data.</text>
</comment>
<evidence type="ECO:0000313" key="2">
    <source>
        <dbReference type="Proteomes" id="UP001055811"/>
    </source>
</evidence>
<reference evidence="2" key="1">
    <citation type="journal article" date="2022" name="Mol. Ecol. Resour.">
        <title>The genomes of chicory, endive, great burdock and yacon provide insights into Asteraceae palaeo-polyploidization history and plant inulin production.</title>
        <authorList>
            <person name="Fan W."/>
            <person name="Wang S."/>
            <person name="Wang H."/>
            <person name="Wang A."/>
            <person name="Jiang F."/>
            <person name="Liu H."/>
            <person name="Zhao H."/>
            <person name="Xu D."/>
            <person name="Zhang Y."/>
        </authorList>
    </citation>
    <scope>NUCLEOTIDE SEQUENCE [LARGE SCALE GENOMIC DNA]</scope>
    <source>
        <strain evidence="2">cv. Punajuju</strain>
    </source>
</reference>
<proteinExistence type="predicted"/>